<dbReference type="SUPFAM" id="SSF51735">
    <property type="entry name" value="NAD(P)-binding Rossmann-fold domains"/>
    <property type="match status" value="1"/>
</dbReference>
<dbReference type="AlphaFoldDB" id="M5AW60"/>
<evidence type="ECO:0000256" key="2">
    <source>
        <dbReference type="ARBA" id="ARBA00022857"/>
    </source>
</evidence>
<dbReference type="GO" id="GO:0016491">
    <property type="term" value="F:oxidoreductase activity"/>
    <property type="evidence" value="ECO:0007669"/>
    <property type="project" value="UniProtKB-KW"/>
</dbReference>
<evidence type="ECO:0000256" key="3">
    <source>
        <dbReference type="ARBA" id="ARBA00023002"/>
    </source>
</evidence>
<sequence>MSRIDIRGLFSVAGKTVLVTGGAKGIGAMITRCLVAAGCRVLVAGRDRAAAARLNQELAENGGF</sequence>
<dbReference type="Gene3D" id="3.40.50.720">
    <property type="entry name" value="NAD(P)-binding Rossmann-like Domain"/>
    <property type="match status" value="1"/>
</dbReference>
<comment type="similarity">
    <text evidence="1">Belongs to the short-chain dehydrogenases/reductases (SDR) family.</text>
</comment>
<dbReference type="InterPro" id="IPR002347">
    <property type="entry name" value="SDR_fam"/>
</dbReference>
<dbReference type="EMBL" id="AB771747">
    <property type="protein sequence ID" value="BAN13303.1"/>
    <property type="molecule type" value="Genomic_DNA"/>
</dbReference>
<keyword evidence="2" id="KW-0521">NADP</keyword>
<reference evidence="4" key="2">
    <citation type="journal article" date="2013" name="Appl. Environ. Microbiol.">
        <title>Camphor pathway redux: functional recombinant expression of 2,5- and 3,6-diketocamphane monooxygenases of Pseudomonas putida ATCC 17453 with their cognate flavin reductase catalyzing Baeyer-Villiger reactions.</title>
        <authorList>
            <person name="Iwaki H."/>
            <person name="Grosse S."/>
            <person name="Bergeron H."/>
            <person name="Leisch H."/>
            <person name="Morley K."/>
            <person name="Hasegawa Y."/>
            <person name="Lau P.C.K."/>
        </authorList>
    </citation>
    <scope>NUCLEOTIDE SEQUENCE</scope>
    <source>
        <strain evidence="4">ATCC 17453</strain>
        <plasmid evidence="4">CAM</plasmid>
    </source>
</reference>
<keyword evidence="3" id="KW-0560">Oxidoreductase</keyword>
<dbReference type="InterPro" id="IPR036291">
    <property type="entry name" value="NAD(P)-bd_dom_sf"/>
</dbReference>
<dbReference type="PANTHER" id="PTHR43618:SF8">
    <property type="entry name" value="7ALPHA-HYDROXYSTEROID DEHYDROGENASE"/>
    <property type="match status" value="1"/>
</dbReference>
<organism evidence="4">
    <name type="scientific">Pseudomonas putida</name>
    <name type="common">Arthrobacter siderocapsulatus</name>
    <dbReference type="NCBI Taxonomy" id="303"/>
    <lineage>
        <taxon>Bacteria</taxon>
        <taxon>Pseudomonadati</taxon>
        <taxon>Pseudomonadota</taxon>
        <taxon>Gammaproteobacteria</taxon>
        <taxon>Pseudomonadales</taxon>
        <taxon>Pseudomonadaceae</taxon>
        <taxon>Pseudomonas</taxon>
    </lineage>
</organism>
<evidence type="ECO:0000256" key="1">
    <source>
        <dbReference type="ARBA" id="ARBA00006484"/>
    </source>
</evidence>
<dbReference type="PANTHER" id="PTHR43618">
    <property type="entry name" value="7-ALPHA-HYDROXYSTEROID DEHYDROGENASE"/>
    <property type="match status" value="1"/>
</dbReference>
<proteinExistence type="inferred from homology"/>
<evidence type="ECO:0008006" key="5">
    <source>
        <dbReference type="Google" id="ProtNLM"/>
    </source>
</evidence>
<protein>
    <recommendedName>
        <fullName evidence="5">SDR family NAD(P)-dependent oxidoreductase</fullName>
    </recommendedName>
</protein>
<keyword evidence="4" id="KW-0614">Plasmid</keyword>
<geneLocation type="plasmid" evidence="4">
    <name>CAM</name>
</geneLocation>
<dbReference type="InterPro" id="IPR052178">
    <property type="entry name" value="Sec_Metab_Biosynth_SDR"/>
</dbReference>
<evidence type="ECO:0000313" key="4">
    <source>
        <dbReference type="EMBL" id="BAN13303.1"/>
    </source>
</evidence>
<name>M5AW60_PSEPU</name>
<accession>M5AW60</accession>
<reference evidence="4" key="1">
    <citation type="journal article" date="2012" name="Appl. Environ. Microbiol.">
        <title>Cloning, Baeyer-Villiger biooxidations, and structures of the camphor pathway 2-oxo-Delta(3)-4,5,5-trimethylcyclopentenylacetyl-coenzyme A monooxygenase of Pseudomonas putida ATCC 17453.</title>
        <authorList>
            <person name="Leisch H."/>
            <person name="Shi R."/>
            <person name="Grosse S."/>
            <person name="Morley K."/>
            <person name="Bergeron H."/>
            <person name="Cygler M."/>
            <person name="Iwaki H."/>
            <person name="Hasegawa Y."/>
            <person name="Lau P.C.K."/>
        </authorList>
    </citation>
    <scope>NUCLEOTIDE SEQUENCE</scope>
    <source>
        <strain evidence="4">ATCC 17453</strain>
        <plasmid evidence="4">CAM</plasmid>
    </source>
</reference>
<dbReference type="Pfam" id="PF00106">
    <property type="entry name" value="adh_short"/>
    <property type="match status" value="1"/>
</dbReference>